<keyword evidence="3 5" id="KW-0175">Coiled coil</keyword>
<organism evidence="7 8">
    <name type="scientific">Lysobacter gummosus</name>
    <dbReference type="NCBI Taxonomy" id="262324"/>
    <lineage>
        <taxon>Bacteria</taxon>
        <taxon>Pseudomonadati</taxon>
        <taxon>Pseudomonadota</taxon>
        <taxon>Gammaproteobacteria</taxon>
        <taxon>Lysobacterales</taxon>
        <taxon>Lysobacteraceae</taxon>
        <taxon>Lysobacter</taxon>
    </lineage>
</organism>
<keyword evidence="4" id="KW-0233">DNA recombination</keyword>
<proteinExistence type="inferred from homology"/>
<evidence type="ECO:0000256" key="4">
    <source>
        <dbReference type="ARBA" id="ARBA00023172"/>
    </source>
</evidence>
<protein>
    <submittedName>
        <fullName evidence="7">DNA recombination protein RmuC</fullName>
    </submittedName>
</protein>
<evidence type="ECO:0000256" key="1">
    <source>
        <dbReference type="ARBA" id="ARBA00003416"/>
    </source>
</evidence>
<dbReference type="PANTHER" id="PTHR30563:SF0">
    <property type="entry name" value="DNA RECOMBINATION PROTEIN RMUC"/>
    <property type="match status" value="1"/>
</dbReference>
<evidence type="ECO:0000313" key="7">
    <source>
        <dbReference type="EMBL" id="UNP29781.1"/>
    </source>
</evidence>
<comment type="similarity">
    <text evidence="2">Belongs to the RmuC family.</text>
</comment>
<evidence type="ECO:0000256" key="6">
    <source>
        <dbReference type="SAM" id="MobiDB-lite"/>
    </source>
</evidence>
<sequence length="523" mass="58604">MSPTVALIAILSALLIGAALAWLLARAGAARALEAARNELGAQLNAANAERAQLLERSARIPELQSRLDELEAARNQLQRDSGMLRETIGRTGAELDKEQQALQRLRLEFEQLERERDAAAAELSRRTVDVGRLNTQLDAERSQAQEKIAQLKDVRDELSNQFKNLANEILEEKSKRFTEQNRSHLGLLLDPLQQKLAEFQAKVETVYDNETRDRTALGEQVRQLMALNQSLSEDAKNLTTALKGSSKAQGAWGELILERVLESAGLRKGEEYDVQESHGTEDGERRPDVTVHLPEDRHLVIDSKVSLTAYEEFTSAEDDDLRARALKRHLESVRQHMRGLSEKRYQDLYGLRSLDFVLMFVPVEPAFMLAVTHDRNLFMDGWQRNVLVVSPSTLLFVLRTVAHLWRQEAQNRNAQEIAKRGAQLYDRLCSFVADLEKVGDRIGQAKDSFDAARDKLSRNKGSVIRQAEMLRDMGVKPNRALPAKLVELSGDDDSAVDIGEDAPQPIEGAAGLPDPQIDESKD</sequence>
<accession>A0ABY3XEK5</accession>
<reference evidence="7 8" key="1">
    <citation type="submission" date="2022-03" db="EMBL/GenBank/DDBJ databases">
        <title>Complete genome sequence of Lysobacter capsici VKM B-2533 and Lysobacter gummosus 10.1.1, promising sources of lytic agents.</title>
        <authorList>
            <person name="Tarlachkov S.V."/>
            <person name="Kudryakova I.V."/>
            <person name="Afoshin A.S."/>
            <person name="Leontyevskaya E.A."/>
            <person name="Leontyevskaya N.V."/>
        </authorList>
    </citation>
    <scope>NUCLEOTIDE SEQUENCE [LARGE SCALE GENOMIC DNA]</scope>
    <source>
        <strain evidence="7 8">10.1.1</strain>
    </source>
</reference>
<gene>
    <name evidence="7" type="primary">rmuC</name>
    <name evidence="7" type="ORF">MOV92_00390</name>
</gene>
<keyword evidence="8" id="KW-1185">Reference proteome</keyword>
<dbReference type="EMBL" id="CP093547">
    <property type="protein sequence ID" value="UNP29781.1"/>
    <property type="molecule type" value="Genomic_DNA"/>
</dbReference>
<evidence type="ECO:0000256" key="3">
    <source>
        <dbReference type="ARBA" id="ARBA00023054"/>
    </source>
</evidence>
<dbReference type="InterPro" id="IPR003798">
    <property type="entry name" value="DNA_recombination_RmuC"/>
</dbReference>
<comment type="function">
    <text evidence="1">Involved in DNA recombination.</text>
</comment>
<evidence type="ECO:0000313" key="8">
    <source>
        <dbReference type="Proteomes" id="UP000829194"/>
    </source>
</evidence>
<feature type="region of interest" description="Disordered" evidence="6">
    <location>
        <begin position="493"/>
        <end position="523"/>
    </location>
</feature>
<dbReference type="PANTHER" id="PTHR30563">
    <property type="entry name" value="DNA RECOMBINATION PROTEIN RMUC"/>
    <property type="match status" value="1"/>
</dbReference>
<evidence type="ECO:0000256" key="2">
    <source>
        <dbReference type="ARBA" id="ARBA00009840"/>
    </source>
</evidence>
<name>A0ABY3XEK5_9GAMM</name>
<dbReference type="Pfam" id="PF02646">
    <property type="entry name" value="RmuC"/>
    <property type="match status" value="1"/>
</dbReference>
<dbReference type="Proteomes" id="UP000829194">
    <property type="component" value="Chromosome"/>
</dbReference>
<evidence type="ECO:0000256" key="5">
    <source>
        <dbReference type="SAM" id="Coils"/>
    </source>
</evidence>
<dbReference type="RefSeq" id="WP_057941108.1">
    <property type="nucleotide sequence ID" value="NZ_CP011131.1"/>
</dbReference>
<feature type="coiled-coil region" evidence="5">
    <location>
        <begin position="30"/>
        <end position="176"/>
    </location>
</feature>